<protein>
    <submittedName>
        <fullName evidence="4">DUF1254 domain-containing protein</fullName>
    </submittedName>
</protein>
<evidence type="ECO:0000313" key="5">
    <source>
        <dbReference type="Proteomes" id="UP000289805"/>
    </source>
</evidence>
<name>A0A4Q1L125_9CELL</name>
<dbReference type="RefSeq" id="WP_030150791.1">
    <property type="nucleotide sequence ID" value="NZ_JOFV01000005.1"/>
</dbReference>
<dbReference type="Pfam" id="PF06863">
    <property type="entry name" value="DUF1254"/>
    <property type="match status" value="1"/>
</dbReference>
<keyword evidence="6" id="KW-1185">Reference proteome</keyword>
<dbReference type="PANTHER" id="PTHR36509">
    <property type="entry name" value="BLL3101 PROTEIN"/>
    <property type="match status" value="1"/>
</dbReference>
<feature type="domain" description="DUF1254" evidence="2">
    <location>
        <begin position="46"/>
        <end position="182"/>
    </location>
</feature>
<dbReference type="PANTHER" id="PTHR36509:SF2">
    <property type="entry name" value="BLL3101 PROTEIN"/>
    <property type="match status" value="1"/>
</dbReference>
<dbReference type="Proteomes" id="UP000289805">
    <property type="component" value="Unassembled WGS sequence"/>
</dbReference>
<evidence type="ECO:0000313" key="6">
    <source>
        <dbReference type="Proteomes" id="UP000290517"/>
    </source>
</evidence>
<dbReference type="Gene3D" id="2.60.40.1610">
    <property type="entry name" value="Domain of unknown function DUF1254"/>
    <property type="match status" value="1"/>
</dbReference>
<evidence type="ECO:0000313" key="4">
    <source>
        <dbReference type="EMBL" id="RXR35895.1"/>
    </source>
</evidence>
<dbReference type="EMBL" id="SDJR01000001">
    <property type="protein sequence ID" value="RXR28096.1"/>
    <property type="molecule type" value="Genomic_DNA"/>
</dbReference>
<dbReference type="InterPro" id="IPR037049">
    <property type="entry name" value="DUF1214_C_sf"/>
</dbReference>
<sequence>MGTLSNDLRTLSHEAYVYLYPLVTMDLSRRQATNVAAGVRPGFGPPNVFHHLRELPPADFRAVVRPNFDTLYANLWLDLTDGPVLLHVPDTDDRYYMLPLLDMWTEVFATIGKRTTGTGAGDYLIVGPDYEGDLTEFYDDLPEDAALIVAPTPQVWVIGRIQTNGVADYPAVHAVQDGLSVQELGERPPFTIDPTADTRTEPLHLVDSLSAVDFFTYATRLLDTNPPHLTDFSVLARIGALGIVPGEDFDAGQFDDAEIAQIEAGAASARALLDTSRATLGTVANGWMLYRDTMGVYGNFYLKRAVVTLVGLGANPVEDAIYPLLATDADGRPLHGDHDYVLHFDADQLPPAAAFWSVTMYDAEGYQVANALDRFAIGDRDDLRYAEDGSLDLYLQHESPGADREANWLPAPRGPLGVTMRLYAPLPEALDGRWVPPVVRRA</sequence>
<dbReference type="STRING" id="1713.GCA_000718325_01241"/>
<organism evidence="4 5">
    <name type="scientific">Oerskovia turbata</name>
    <dbReference type="NCBI Taxonomy" id="1713"/>
    <lineage>
        <taxon>Bacteria</taxon>
        <taxon>Bacillati</taxon>
        <taxon>Actinomycetota</taxon>
        <taxon>Actinomycetes</taxon>
        <taxon>Micrococcales</taxon>
        <taxon>Cellulomonadaceae</taxon>
        <taxon>Oerskovia</taxon>
    </lineage>
</organism>
<dbReference type="Pfam" id="PF06742">
    <property type="entry name" value="DUF1214"/>
    <property type="match status" value="1"/>
</dbReference>
<dbReference type="Proteomes" id="UP000290517">
    <property type="component" value="Unassembled WGS sequence"/>
</dbReference>
<dbReference type="OrthoDB" id="40820at2"/>
<accession>A0A4Q1L125</accession>
<evidence type="ECO:0000259" key="1">
    <source>
        <dbReference type="Pfam" id="PF06742"/>
    </source>
</evidence>
<gene>
    <name evidence="3" type="ORF">EQW73_02090</name>
    <name evidence="4" type="ORF">EQW78_03665</name>
</gene>
<feature type="domain" description="DUF1214" evidence="1">
    <location>
        <begin position="320"/>
        <end position="425"/>
    </location>
</feature>
<dbReference type="SUPFAM" id="SSF160935">
    <property type="entry name" value="VPA0735-like"/>
    <property type="match status" value="1"/>
</dbReference>
<dbReference type="InterPro" id="IPR010621">
    <property type="entry name" value="DUF1214"/>
</dbReference>
<evidence type="ECO:0000259" key="2">
    <source>
        <dbReference type="Pfam" id="PF06863"/>
    </source>
</evidence>
<comment type="caution">
    <text evidence="4">The sequence shown here is derived from an EMBL/GenBank/DDBJ whole genome shotgun (WGS) entry which is preliminary data.</text>
</comment>
<dbReference type="Gene3D" id="2.60.120.600">
    <property type="entry name" value="Domain of unknown function DUF1214, C-terminal domain"/>
    <property type="match status" value="1"/>
</dbReference>
<proteinExistence type="predicted"/>
<dbReference type="EMBL" id="SDJQ01000006">
    <property type="protein sequence ID" value="RXR35895.1"/>
    <property type="molecule type" value="Genomic_DNA"/>
</dbReference>
<dbReference type="InterPro" id="IPR010679">
    <property type="entry name" value="DUF1254"/>
</dbReference>
<dbReference type="InterPro" id="IPR037050">
    <property type="entry name" value="DUF1254_sf"/>
</dbReference>
<evidence type="ECO:0000313" key="3">
    <source>
        <dbReference type="EMBL" id="RXR28096.1"/>
    </source>
</evidence>
<reference evidence="5 6" key="1">
    <citation type="submission" date="2019-01" db="EMBL/GenBank/DDBJ databases">
        <title>Oerskovia turbata Genome sequencing and assembly.</title>
        <authorList>
            <person name="Dou T."/>
        </authorList>
    </citation>
    <scope>NUCLEOTIDE SEQUENCE [LARGE SCALE GENOMIC DNA]</scope>
    <source>
        <strain evidence="4 5">JCM12123</strain>
        <strain evidence="3 6">JCM3160</strain>
    </source>
</reference>
<dbReference type="AlphaFoldDB" id="A0A4Q1L125"/>